<dbReference type="AlphaFoldDB" id="A0A171DED9"/>
<reference evidence="2" key="1">
    <citation type="submission" date="2016-02" db="EMBL/GenBank/DDBJ databases">
        <authorList>
            <person name="liu f."/>
        </authorList>
    </citation>
    <scope>NUCLEOTIDE SEQUENCE [LARGE SCALE GENOMIC DNA]</scope>
</reference>
<sequence>MDKVTASLHQVRQGMARAVTVGILSHHGASLAPTGFPRPVGS</sequence>
<proteinExistence type="predicted"/>
<organism evidence="1 2">
    <name type="scientific">Candidatus Synechococcus spongiarum</name>
    <dbReference type="NCBI Taxonomy" id="431041"/>
    <lineage>
        <taxon>Bacteria</taxon>
        <taxon>Bacillati</taxon>
        <taxon>Cyanobacteriota</taxon>
        <taxon>Cyanophyceae</taxon>
        <taxon>Synechococcales</taxon>
        <taxon>Synechococcaceae</taxon>
        <taxon>Synechococcus</taxon>
    </lineage>
</organism>
<name>A0A171DED9_9SYNE</name>
<keyword evidence="2" id="KW-1185">Reference proteome</keyword>
<evidence type="ECO:0000313" key="2">
    <source>
        <dbReference type="Proteomes" id="UP000182631"/>
    </source>
</evidence>
<dbReference type="Proteomes" id="UP000182631">
    <property type="component" value="Unassembled WGS sequence"/>
</dbReference>
<gene>
    <name evidence="1" type="ORF">FLM9_55</name>
</gene>
<evidence type="ECO:0000313" key="1">
    <source>
        <dbReference type="EMBL" id="SAY38255.1"/>
    </source>
</evidence>
<dbReference type="EMBL" id="FITM01000006">
    <property type="protein sequence ID" value="SAY38255.1"/>
    <property type="molecule type" value="Genomic_DNA"/>
</dbReference>
<protein>
    <submittedName>
        <fullName evidence="1">Uncharacterized protein</fullName>
    </submittedName>
</protein>
<accession>A0A171DED9</accession>